<evidence type="ECO:0008006" key="12">
    <source>
        <dbReference type="Google" id="ProtNLM"/>
    </source>
</evidence>
<dbReference type="AlphaFoldDB" id="A0AA37DG86"/>
<reference evidence="10 11" key="1">
    <citation type="submission" date="2011-10" db="EMBL/GenBank/DDBJ databases">
        <title>The Genome Sequence of Lachnospiraceae bacterium ACC2.</title>
        <authorList>
            <consortium name="The Broad Institute Genome Sequencing Platform"/>
            <person name="Earl A."/>
            <person name="Ward D."/>
            <person name="Feldgarden M."/>
            <person name="Gevers D."/>
            <person name="Sizova M."/>
            <person name="Hazen A."/>
            <person name="Epstein S."/>
            <person name="Young S.K."/>
            <person name="Zeng Q."/>
            <person name="Gargeya S."/>
            <person name="Fitzgerald M."/>
            <person name="Haas B."/>
            <person name="Abouelleil A."/>
            <person name="Alvarado L."/>
            <person name="Arachchi H.M."/>
            <person name="Berlin A."/>
            <person name="Brown A."/>
            <person name="Chapman S.B."/>
            <person name="Chen Z."/>
            <person name="Dunbar C."/>
            <person name="Freedman E."/>
            <person name="Gearin G."/>
            <person name="Goldberg J."/>
            <person name="Griggs A."/>
            <person name="Gujja S."/>
            <person name="Heiman D."/>
            <person name="Howarth C."/>
            <person name="Larson L."/>
            <person name="Lui A."/>
            <person name="MacDonald P.J.P."/>
            <person name="Montmayeur A."/>
            <person name="Murphy C."/>
            <person name="Neiman D."/>
            <person name="Pearson M."/>
            <person name="Priest M."/>
            <person name="Roberts A."/>
            <person name="Saif S."/>
            <person name="Shea T."/>
            <person name="Shenoy N."/>
            <person name="Sisk P."/>
            <person name="Stolte C."/>
            <person name="Sykes S."/>
            <person name="Wortman J."/>
            <person name="Nusbaum C."/>
            <person name="Birren B."/>
        </authorList>
    </citation>
    <scope>NUCLEOTIDE SEQUENCE [LARGE SCALE GENOMIC DNA]</scope>
    <source>
        <strain evidence="10 11">ACC2</strain>
    </source>
</reference>
<keyword evidence="5 8" id="KW-0812">Transmembrane</keyword>
<keyword evidence="11" id="KW-1185">Reference proteome</keyword>
<name>A0AA37DG86_9FIRM</name>
<feature type="transmembrane region" description="Helical" evidence="9">
    <location>
        <begin position="29"/>
        <end position="49"/>
    </location>
</feature>
<dbReference type="Proteomes" id="UP000018466">
    <property type="component" value="Unassembled WGS sequence"/>
</dbReference>
<dbReference type="GeneID" id="86941179"/>
<dbReference type="InterPro" id="IPR001626">
    <property type="entry name" value="ABC_TroCD"/>
</dbReference>
<feature type="transmembrane region" description="Helical" evidence="9">
    <location>
        <begin position="177"/>
        <end position="210"/>
    </location>
</feature>
<evidence type="ECO:0000256" key="9">
    <source>
        <dbReference type="SAM" id="Phobius"/>
    </source>
</evidence>
<evidence type="ECO:0000256" key="8">
    <source>
        <dbReference type="RuleBase" id="RU003943"/>
    </source>
</evidence>
<evidence type="ECO:0000256" key="6">
    <source>
        <dbReference type="ARBA" id="ARBA00022989"/>
    </source>
</evidence>
<feature type="transmembrane region" description="Helical" evidence="9">
    <location>
        <begin position="136"/>
        <end position="157"/>
    </location>
</feature>
<dbReference type="InterPro" id="IPR037294">
    <property type="entry name" value="ABC_BtuC-like"/>
</dbReference>
<dbReference type="GO" id="GO:0043190">
    <property type="term" value="C:ATP-binding cassette (ABC) transporter complex"/>
    <property type="evidence" value="ECO:0007669"/>
    <property type="project" value="InterPro"/>
</dbReference>
<keyword evidence="7 9" id="KW-0472">Membrane</keyword>
<dbReference type="GO" id="GO:0055085">
    <property type="term" value="P:transmembrane transport"/>
    <property type="evidence" value="ECO:0007669"/>
    <property type="project" value="InterPro"/>
</dbReference>
<comment type="caution">
    <text evidence="10">The sequence shown here is derived from an EMBL/GenBank/DDBJ whole genome shotgun (WGS) entry which is preliminary data.</text>
</comment>
<dbReference type="RefSeq" id="WP_009533268.1">
    <property type="nucleotide sequence ID" value="NZ_JH590863.1"/>
</dbReference>
<feature type="transmembrane region" description="Helical" evidence="9">
    <location>
        <begin position="56"/>
        <end position="77"/>
    </location>
</feature>
<comment type="similarity">
    <text evidence="2 8">Belongs to the ABC-3 integral membrane protein family.</text>
</comment>
<dbReference type="EMBL" id="AGEL01000007">
    <property type="protein sequence ID" value="EHO16737.1"/>
    <property type="molecule type" value="Genomic_DNA"/>
</dbReference>
<dbReference type="Gene3D" id="1.10.3470.10">
    <property type="entry name" value="ABC transporter involved in vitamin B12 uptake, BtuC"/>
    <property type="match status" value="1"/>
</dbReference>
<proteinExistence type="inferred from homology"/>
<sequence length="284" mass="30442">MRDVILVLLSTSLCLGVPGCFLVLRRLSMTADAISHAVLLGIALGFFFVRDLNSPVLIVSAALFGLFSILLTEWIALRCNVARDEALGLVFPVFFALGVILVTRCFRNVHLDTELILMGNPLFAPFLQSFGLPRAVLFNLLLFAVNLAFAGLCFRPLCYACFDPSYATLLGLPLQRIFYALLTLSAFSAVVAFQSVGAVLSIAFFVAAAAAASLLARSLGEMLLLTLAIGAVVAVLGSVAALRMNVSLSGMCAALFLFVLLLLRLSALLRNHQHDADNQKDGAE</sequence>
<accession>A0AA37DG86</accession>
<organism evidence="10 11">
    <name type="scientific">Stomatobaculum longum</name>
    <dbReference type="NCBI Taxonomy" id="796942"/>
    <lineage>
        <taxon>Bacteria</taxon>
        <taxon>Bacillati</taxon>
        <taxon>Bacillota</taxon>
        <taxon>Clostridia</taxon>
        <taxon>Lachnospirales</taxon>
        <taxon>Lachnospiraceae</taxon>
        <taxon>Stomatobaculum</taxon>
    </lineage>
</organism>
<evidence type="ECO:0000256" key="2">
    <source>
        <dbReference type="ARBA" id="ARBA00008034"/>
    </source>
</evidence>
<evidence type="ECO:0000313" key="10">
    <source>
        <dbReference type="EMBL" id="EHO16737.1"/>
    </source>
</evidence>
<dbReference type="SUPFAM" id="SSF81345">
    <property type="entry name" value="ABC transporter involved in vitamin B12 uptake, BtuC"/>
    <property type="match status" value="1"/>
</dbReference>
<feature type="transmembrane region" description="Helical" evidence="9">
    <location>
        <begin position="89"/>
        <end position="106"/>
    </location>
</feature>
<evidence type="ECO:0000256" key="4">
    <source>
        <dbReference type="ARBA" id="ARBA00022475"/>
    </source>
</evidence>
<dbReference type="Pfam" id="PF00950">
    <property type="entry name" value="ABC-3"/>
    <property type="match status" value="1"/>
</dbReference>
<evidence type="ECO:0000256" key="7">
    <source>
        <dbReference type="ARBA" id="ARBA00023136"/>
    </source>
</evidence>
<evidence type="ECO:0000313" key="11">
    <source>
        <dbReference type="Proteomes" id="UP000018466"/>
    </source>
</evidence>
<dbReference type="PANTHER" id="PTHR30477">
    <property type="entry name" value="ABC-TRANSPORTER METAL-BINDING PROTEIN"/>
    <property type="match status" value="1"/>
</dbReference>
<protein>
    <recommendedName>
        <fullName evidence="12">Metal ABC transporter permease</fullName>
    </recommendedName>
</protein>
<evidence type="ECO:0000256" key="3">
    <source>
        <dbReference type="ARBA" id="ARBA00022448"/>
    </source>
</evidence>
<dbReference type="PANTHER" id="PTHR30477:SF8">
    <property type="entry name" value="METAL TRANSPORT SYSTEM MEMBRANE PROTEIN CT_070-RELATED"/>
    <property type="match status" value="1"/>
</dbReference>
<evidence type="ECO:0000256" key="1">
    <source>
        <dbReference type="ARBA" id="ARBA00004651"/>
    </source>
</evidence>
<keyword evidence="4" id="KW-1003">Cell membrane</keyword>
<keyword evidence="3 8" id="KW-0813">Transport</keyword>
<feature type="transmembrane region" description="Helical" evidence="9">
    <location>
        <begin position="248"/>
        <end position="269"/>
    </location>
</feature>
<evidence type="ECO:0000256" key="5">
    <source>
        <dbReference type="ARBA" id="ARBA00022692"/>
    </source>
</evidence>
<keyword evidence="6 9" id="KW-1133">Transmembrane helix</keyword>
<comment type="subcellular location">
    <subcellularLocation>
        <location evidence="1 8">Cell membrane</location>
        <topology evidence="1 8">Multi-pass membrane protein</topology>
    </subcellularLocation>
</comment>
<dbReference type="GO" id="GO:0010043">
    <property type="term" value="P:response to zinc ion"/>
    <property type="evidence" value="ECO:0007669"/>
    <property type="project" value="TreeGrafter"/>
</dbReference>
<feature type="transmembrane region" description="Helical" evidence="9">
    <location>
        <begin position="222"/>
        <end position="242"/>
    </location>
</feature>
<gene>
    <name evidence="10" type="ORF">HMPREF9623_01436</name>
</gene>